<comment type="similarity">
    <text evidence="2 7">Belongs to the ExbD/TolR family.</text>
</comment>
<dbReference type="EMBL" id="QWEY01000007">
    <property type="protein sequence ID" value="RGP36714.1"/>
    <property type="molecule type" value="Genomic_DNA"/>
</dbReference>
<proteinExistence type="inferred from homology"/>
<evidence type="ECO:0000256" key="8">
    <source>
        <dbReference type="SAM" id="Phobius"/>
    </source>
</evidence>
<keyword evidence="5 8" id="KW-1133">Transmembrane helix</keyword>
<evidence type="ECO:0000313" key="9">
    <source>
        <dbReference type="EMBL" id="RGP36714.1"/>
    </source>
</evidence>
<evidence type="ECO:0000256" key="4">
    <source>
        <dbReference type="ARBA" id="ARBA00022692"/>
    </source>
</evidence>
<keyword evidence="10" id="KW-1185">Reference proteome</keyword>
<gene>
    <name evidence="9" type="ORF">D1012_13740</name>
</gene>
<dbReference type="InterPro" id="IPR003400">
    <property type="entry name" value="ExbD"/>
</dbReference>
<organism evidence="9 10">
    <name type="scientific">Pseudotabrizicola alkalilacus</name>
    <dbReference type="NCBI Taxonomy" id="2305252"/>
    <lineage>
        <taxon>Bacteria</taxon>
        <taxon>Pseudomonadati</taxon>
        <taxon>Pseudomonadota</taxon>
        <taxon>Alphaproteobacteria</taxon>
        <taxon>Rhodobacterales</taxon>
        <taxon>Paracoccaceae</taxon>
        <taxon>Pseudotabrizicola</taxon>
    </lineage>
</organism>
<accession>A0A411Z0Z0</accession>
<dbReference type="GO" id="GO:0022857">
    <property type="term" value="F:transmembrane transporter activity"/>
    <property type="evidence" value="ECO:0007669"/>
    <property type="project" value="InterPro"/>
</dbReference>
<reference evidence="9 10" key="1">
    <citation type="submission" date="2018-08" db="EMBL/GenBank/DDBJ databases">
        <title>Flavobacterium tibetense sp. nov., isolated from a wetland YonghuCo on Tibetan Plateau.</title>
        <authorList>
            <person name="Phurbu D."/>
            <person name="Lu H."/>
            <person name="Xing P."/>
        </authorList>
    </citation>
    <scope>NUCLEOTIDE SEQUENCE [LARGE SCALE GENOMIC DNA]</scope>
    <source>
        <strain evidence="9 10">DJC</strain>
    </source>
</reference>
<evidence type="ECO:0000313" key="10">
    <source>
        <dbReference type="Proteomes" id="UP000284547"/>
    </source>
</evidence>
<comment type="caution">
    <text evidence="9">The sequence shown here is derived from an EMBL/GenBank/DDBJ whole genome shotgun (WGS) entry which is preliminary data.</text>
</comment>
<evidence type="ECO:0000256" key="7">
    <source>
        <dbReference type="RuleBase" id="RU003879"/>
    </source>
</evidence>
<name>A0A411Z0Z0_9RHOB</name>
<keyword evidence="3" id="KW-1003">Cell membrane</keyword>
<evidence type="ECO:0000256" key="6">
    <source>
        <dbReference type="ARBA" id="ARBA00023136"/>
    </source>
</evidence>
<dbReference type="GO" id="GO:0015031">
    <property type="term" value="P:protein transport"/>
    <property type="evidence" value="ECO:0007669"/>
    <property type="project" value="UniProtKB-KW"/>
</dbReference>
<evidence type="ECO:0000256" key="2">
    <source>
        <dbReference type="ARBA" id="ARBA00005811"/>
    </source>
</evidence>
<dbReference type="OrthoDB" id="8479787at2"/>
<dbReference type="Pfam" id="PF02472">
    <property type="entry name" value="ExbD"/>
    <property type="match status" value="1"/>
</dbReference>
<evidence type="ECO:0000256" key="1">
    <source>
        <dbReference type="ARBA" id="ARBA00004162"/>
    </source>
</evidence>
<feature type="transmembrane region" description="Helical" evidence="8">
    <location>
        <begin position="15"/>
        <end position="36"/>
    </location>
</feature>
<keyword evidence="6 8" id="KW-0472">Membrane</keyword>
<dbReference type="RefSeq" id="WP_118153149.1">
    <property type="nucleotide sequence ID" value="NZ_QWEY01000007.1"/>
</dbReference>
<evidence type="ECO:0000256" key="5">
    <source>
        <dbReference type="ARBA" id="ARBA00022989"/>
    </source>
</evidence>
<keyword evidence="7" id="KW-0813">Transport</keyword>
<protein>
    <submittedName>
        <fullName evidence="9">Biopolymer transporter ExbD</fullName>
    </submittedName>
</protein>
<dbReference type="AlphaFoldDB" id="A0A411Z0Z0"/>
<dbReference type="Proteomes" id="UP000284547">
    <property type="component" value="Unassembled WGS sequence"/>
</dbReference>
<sequence length="128" mass="13777">MRLAPPPRRKTEPTITLINVVFLMLVFFLVAGQVAAPVDRDIRLIEAASVATRAPDDALTVRVDGTTLWRSEPISPEAFAAARLAEGAEVLRLVSARDLPAQDLLRIANALRAAGGAEIRLVTERSAP</sequence>
<evidence type="ECO:0000256" key="3">
    <source>
        <dbReference type="ARBA" id="ARBA00022475"/>
    </source>
</evidence>
<keyword evidence="4 7" id="KW-0812">Transmembrane</keyword>
<keyword evidence="7" id="KW-0653">Protein transport</keyword>
<comment type="subcellular location">
    <subcellularLocation>
        <location evidence="1">Cell membrane</location>
        <topology evidence="1">Single-pass membrane protein</topology>
    </subcellularLocation>
    <subcellularLocation>
        <location evidence="7">Cell membrane</location>
        <topology evidence="7">Single-pass type II membrane protein</topology>
    </subcellularLocation>
</comment>
<dbReference type="GO" id="GO:0005886">
    <property type="term" value="C:plasma membrane"/>
    <property type="evidence" value="ECO:0007669"/>
    <property type="project" value="UniProtKB-SubCell"/>
</dbReference>